<proteinExistence type="predicted"/>
<sequence>MRKSQQEALSATAAKSQLWQWIHETAREDWLEILRRRFAAKTLLYQVIYGQEAGRPKRWLELRPPKALSDGLRPGKWLLGAESLGRGAASNGSSVRGISRAERYLFADLKIVATDTSGKSMPWTLEGKPDSELSGAARRLMDLVLSTRPEEEQRARHQAHDACVAEEQSDPLLKHPGFLQLAPEYQRAILGKLSLTASGSLYLGPANSFVITPSKLRKLREVGNMEPRSSTLARLLCRRPEDAIEGEANFVHTYPMFPSTPRPALKPDGRGTNSTRRSGSSRPAPARQA</sequence>
<reference evidence="2 3" key="1">
    <citation type="journal article" date="2018" name="Mol. Biol. Evol.">
        <title>Broad Genomic Sampling Reveals a Smut Pathogenic Ancestry of the Fungal Clade Ustilaginomycotina.</title>
        <authorList>
            <person name="Kijpornyongpan T."/>
            <person name="Mondo S.J."/>
            <person name="Barry K."/>
            <person name="Sandor L."/>
            <person name="Lee J."/>
            <person name="Lipzen A."/>
            <person name="Pangilinan J."/>
            <person name="LaButti K."/>
            <person name="Hainaut M."/>
            <person name="Henrissat B."/>
            <person name="Grigoriev I.V."/>
            <person name="Spatafora J.W."/>
            <person name="Aime M.C."/>
        </authorList>
    </citation>
    <scope>NUCLEOTIDE SEQUENCE [LARGE SCALE GENOMIC DNA]</scope>
    <source>
        <strain evidence="2 3">MCA 5214</strain>
    </source>
</reference>
<evidence type="ECO:0000313" key="2">
    <source>
        <dbReference type="EMBL" id="PWN29361.1"/>
    </source>
</evidence>
<dbReference type="Proteomes" id="UP000245884">
    <property type="component" value="Unassembled WGS sequence"/>
</dbReference>
<gene>
    <name evidence="2" type="ORF">BDZ90DRAFT_106430</name>
</gene>
<evidence type="ECO:0000313" key="3">
    <source>
        <dbReference type="Proteomes" id="UP000245884"/>
    </source>
</evidence>
<organism evidence="2 3">
    <name type="scientific">Jaminaea rosea</name>
    <dbReference type="NCBI Taxonomy" id="1569628"/>
    <lineage>
        <taxon>Eukaryota</taxon>
        <taxon>Fungi</taxon>
        <taxon>Dikarya</taxon>
        <taxon>Basidiomycota</taxon>
        <taxon>Ustilaginomycotina</taxon>
        <taxon>Exobasidiomycetes</taxon>
        <taxon>Microstromatales</taxon>
        <taxon>Microstromatales incertae sedis</taxon>
        <taxon>Jaminaea</taxon>
    </lineage>
</organism>
<dbReference type="EMBL" id="KZ819663">
    <property type="protein sequence ID" value="PWN29361.1"/>
    <property type="molecule type" value="Genomic_DNA"/>
</dbReference>
<dbReference type="GeneID" id="37025011"/>
<feature type="compositionally biased region" description="Low complexity" evidence="1">
    <location>
        <begin position="270"/>
        <end position="289"/>
    </location>
</feature>
<dbReference type="AlphaFoldDB" id="A0A316UYH6"/>
<keyword evidence="3" id="KW-1185">Reference proteome</keyword>
<name>A0A316UYH6_9BASI</name>
<feature type="region of interest" description="Disordered" evidence="1">
    <location>
        <begin position="253"/>
        <end position="289"/>
    </location>
</feature>
<dbReference type="RefSeq" id="XP_025363973.1">
    <property type="nucleotide sequence ID" value="XM_025503188.1"/>
</dbReference>
<protein>
    <submittedName>
        <fullName evidence="2">Uncharacterized protein</fullName>
    </submittedName>
</protein>
<accession>A0A316UYH6</accession>
<evidence type="ECO:0000256" key="1">
    <source>
        <dbReference type="SAM" id="MobiDB-lite"/>
    </source>
</evidence>